<evidence type="ECO:0000313" key="3">
    <source>
        <dbReference type="WBParaSite" id="L893_g13806.t1"/>
    </source>
</evidence>
<keyword evidence="1" id="KW-1133">Transmembrane helix</keyword>
<proteinExistence type="predicted"/>
<evidence type="ECO:0000256" key="1">
    <source>
        <dbReference type="SAM" id="Phobius"/>
    </source>
</evidence>
<organism evidence="2 3">
    <name type="scientific">Steinernema glaseri</name>
    <dbReference type="NCBI Taxonomy" id="37863"/>
    <lineage>
        <taxon>Eukaryota</taxon>
        <taxon>Metazoa</taxon>
        <taxon>Ecdysozoa</taxon>
        <taxon>Nematoda</taxon>
        <taxon>Chromadorea</taxon>
        <taxon>Rhabditida</taxon>
        <taxon>Tylenchina</taxon>
        <taxon>Panagrolaimomorpha</taxon>
        <taxon>Strongyloidoidea</taxon>
        <taxon>Steinernematidae</taxon>
        <taxon>Steinernema</taxon>
    </lineage>
</organism>
<dbReference type="Gene3D" id="1.20.1070.10">
    <property type="entry name" value="Rhodopsin 7-helix transmembrane proteins"/>
    <property type="match status" value="1"/>
</dbReference>
<keyword evidence="1" id="KW-0812">Transmembrane</keyword>
<feature type="transmembrane region" description="Helical" evidence="1">
    <location>
        <begin position="172"/>
        <end position="196"/>
    </location>
</feature>
<evidence type="ECO:0000313" key="2">
    <source>
        <dbReference type="Proteomes" id="UP000095287"/>
    </source>
</evidence>
<sequence length="305" mass="34630">MFSASYTAILILSYVLSTFSTFIIWSVRTKDTRHFTYLVTVGKVFNFLFLFVWNIVLQPEFLEEVICLRMHGIASNLCKYGVHLCVCVALILISATSLYYVTCAVCYLLTFRFPKIEKKLFSARYLTIVFFVYFFDCTLVFGLVYEAVNLEAFPTENNVACYVLSTEHLSTFIAITSSIHVIFKSTTATVMLTLLVRFLRKNETATNKEKIKTAIRTLIILSSVPLTMCALPFASIFIWSLFVSSSSALALFSNISSHVAMMHSSVLMVTTLLLLKPYRSAVFRLLRRKKVVQPVFIVNTNSGNR</sequence>
<feature type="transmembrane region" description="Helical" evidence="1">
    <location>
        <begin position="6"/>
        <end position="25"/>
    </location>
</feature>
<name>A0A1I7Y9C6_9BILA</name>
<keyword evidence="1" id="KW-0472">Membrane</keyword>
<feature type="transmembrane region" description="Helical" evidence="1">
    <location>
        <begin position="255"/>
        <end position="275"/>
    </location>
</feature>
<reference evidence="3" key="1">
    <citation type="submission" date="2016-11" db="UniProtKB">
        <authorList>
            <consortium name="WormBaseParasite"/>
        </authorList>
    </citation>
    <scope>IDENTIFICATION</scope>
</reference>
<dbReference type="Proteomes" id="UP000095287">
    <property type="component" value="Unplaced"/>
</dbReference>
<feature type="transmembrane region" description="Helical" evidence="1">
    <location>
        <begin position="123"/>
        <end position="145"/>
    </location>
</feature>
<accession>A0A1I7Y9C6</accession>
<dbReference type="AlphaFoldDB" id="A0A1I7Y9C6"/>
<protein>
    <submittedName>
        <fullName evidence="3">G_PROTEIN_RECEP_F1_2 domain-containing protein</fullName>
    </submittedName>
</protein>
<feature type="transmembrane region" description="Helical" evidence="1">
    <location>
        <begin position="80"/>
        <end position="111"/>
    </location>
</feature>
<feature type="transmembrane region" description="Helical" evidence="1">
    <location>
        <begin position="217"/>
        <end position="243"/>
    </location>
</feature>
<dbReference type="WBParaSite" id="L893_g13806.t1">
    <property type="protein sequence ID" value="L893_g13806.t1"/>
    <property type="gene ID" value="L893_g13806"/>
</dbReference>
<keyword evidence="2" id="KW-1185">Reference proteome</keyword>
<feature type="transmembrane region" description="Helical" evidence="1">
    <location>
        <begin position="37"/>
        <end position="56"/>
    </location>
</feature>